<comment type="cofactor">
    <cofactor evidence="1 10">
        <name>heme</name>
        <dbReference type="ChEBI" id="CHEBI:30413"/>
    </cofactor>
</comment>
<dbReference type="PANTHER" id="PTHR24304">
    <property type="entry name" value="CYTOCHROME P450 FAMILY 7"/>
    <property type="match status" value="1"/>
</dbReference>
<evidence type="ECO:0000256" key="2">
    <source>
        <dbReference type="ARBA" id="ARBA00004370"/>
    </source>
</evidence>
<evidence type="ECO:0000256" key="4">
    <source>
        <dbReference type="ARBA" id="ARBA00022617"/>
    </source>
</evidence>
<dbReference type="InterPro" id="IPR036396">
    <property type="entry name" value="Cyt_P450_sf"/>
</dbReference>
<dbReference type="STRING" id="1336337.A0A3N4IX56"/>
<dbReference type="OrthoDB" id="1055148at2759"/>
<dbReference type="InterPro" id="IPR017972">
    <property type="entry name" value="Cyt_P450_CS"/>
</dbReference>
<evidence type="ECO:0000256" key="10">
    <source>
        <dbReference type="PIRSR" id="PIRSR602403-1"/>
    </source>
</evidence>
<keyword evidence="14" id="KW-1185">Reference proteome</keyword>
<dbReference type="GO" id="GO:0020037">
    <property type="term" value="F:heme binding"/>
    <property type="evidence" value="ECO:0007669"/>
    <property type="project" value="InterPro"/>
</dbReference>
<keyword evidence="4 10" id="KW-0349">Heme</keyword>
<accession>A0A3N4IX56</accession>
<name>A0A3N4IX56_9PEZI</name>
<dbReference type="AlphaFoldDB" id="A0A3N4IX56"/>
<evidence type="ECO:0000256" key="12">
    <source>
        <dbReference type="SAM" id="Phobius"/>
    </source>
</evidence>
<evidence type="ECO:0000256" key="6">
    <source>
        <dbReference type="ARBA" id="ARBA00023002"/>
    </source>
</evidence>
<evidence type="ECO:0000256" key="3">
    <source>
        <dbReference type="ARBA" id="ARBA00010617"/>
    </source>
</evidence>
<comment type="similarity">
    <text evidence="3 11">Belongs to the cytochrome P450 family.</text>
</comment>
<keyword evidence="9 12" id="KW-0472">Membrane</keyword>
<evidence type="ECO:0000256" key="8">
    <source>
        <dbReference type="ARBA" id="ARBA00023033"/>
    </source>
</evidence>
<gene>
    <name evidence="13" type="ORF">L873DRAFT_1716686</name>
</gene>
<feature type="transmembrane region" description="Helical" evidence="12">
    <location>
        <begin position="26"/>
        <end position="44"/>
    </location>
</feature>
<evidence type="ECO:0000256" key="7">
    <source>
        <dbReference type="ARBA" id="ARBA00023004"/>
    </source>
</evidence>
<dbReference type="GO" id="GO:0005506">
    <property type="term" value="F:iron ion binding"/>
    <property type="evidence" value="ECO:0007669"/>
    <property type="project" value="InterPro"/>
</dbReference>
<dbReference type="InterPro" id="IPR002403">
    <property type="entry name" value="Cyt_P450_E_grp-IV"/>
</dbReference>
<dbReference type="SUPFAM" id="SSF48264">
    <property type="entry name" value="Cytochrome P450"/>
    <property type="match status" value="1"/>
</dbReference>
<evidence type="ECO:0000256" key="9">
    <source>
        <dbReference type="ARBA" id="ARBA00023136"/>
    </source>
</evidence>
<dbReference type="Proteomes" id="UP000276215">
    <property type="component" value="Unassembled WGS sequence"/>
</dbReference>
<evidence type="ECO:0000256" key="1">
    <source>
        <dbReference type="ARBA" id="ARBA00001971"/>
    </source>
</evidence>
<evidence type="ECO:0000313" key="14">
    <source>
        <dbReference type="Proteomes" id="UP000276215"/>
    </source>
</evidence>
<protein>
    <submittedName>
        <fullName evidence="13">Cytochrome P450</fullName>
    </submittedName>
</protein>
<dbReference type="PROSITE" id="PS00086">
    <property type="entry name" value="CYTOCHROME_P450"/>
    <property type="match status" value="1"/>
</dbReference>
<keyword evidence="12" id="KW-0812">Transmembrane</keyword>
<reference evidence="13 14" key="1">
    <citation type="journal article" date="2018" name="Nat. Ecol. Evol.">
        <title>Pezizomycetes genomes reveal the molecular basis of ectomycorrhizal truffle lifestyle.</title>
        <authorList>
            <person name="Murat C."/>
            <person name="Payen T."/>
            <person name="Noel B."/>
            <person name="Kuo A."/>
            <person name="Morin E."/>
            <person name="Chen J."/>
            <person name="Kohler A."/>
            <person name="Krizsan K."/>
            <person name="Balestrini R."/>
            <person name="Da Silva C."/>
            <person name="Montanini B."/>
            <person name="Hainaut M."/>
            <person name="Levati E."/>
            <person name="Barry K.W."/>
            <person name="Belfiori B."/>
            <person name="Cichocki N."/>
            <person name="Clum A."/>
            <person name="Dockter R.B."/>
            <person name="Fauchery L."/>
            <person name="Guy J."/>
            <person name="Iotti M."/>
            <person name="Le Tacon F."/>
            <person name="Lindquist E.A."/>
            <person name="Lipzen A."/>
            <person name="Malagnac F."/>
            <person name="Mello A."/>
            <person name="Molinier V."/>
            <person name="Miyauchi S."/>
            <person name="Poulain J."/>
            <person name="Riccioni C."/>
            <person name="Rubini A."/>
            <person name="Sitrit Y."/>
            <person name="Splivallo R."/>
            <person name="Traeger S."/>
            <person name="Wang M."/>
            <person name="Zifcakova L."/>
            <person name="Wipf D."/>
            <person name="Zambonelli A."/>
            <person name="Paolocci F."/>
            <person name="Nowrousian M."/>
            <person name="Ottonello S."/>
            <person name="Baldrian P."/>
            <person name="Spatafora J.W."/>
            <person name="Henrissat B."/>
            <person name="Nagy L.G."/>
            <person name="Aury J.M."/>
            <person name="Wincker P."/>
            <person name="Grigoriev I.V."/>
            <person name="Bonfante P."/>
            <person name="Martin F.M."/>
        </authorList>
    </citation>
    <scope>NUCLEOTIDE SEQUENCE [LARGE SCALE GENOMIC DNA]</scope>
    <source>
        <strain evidence="13 14">120613-1</strain>
    </source>
</reference>
<dbReference type="GO" id="GO:0008398">
    <property type="term" value="F:sterol 14-demethylase activity"/>
    <property type="evidence" value="ECO:0007669"/>
    <property type="project" value="UniProtKB-ARBA"/>
</dbReference>
<dbReference type="PRINTS" id="PR00465">
    <property type="entry name" value="EP450IV"/>
</dbReference>
<dbReference type="PRINTS" id="PR00385">
    <property type="entry name" value="P450"/>
</dbReference>
<dbReference type="EMBL" id="ML120514">
    <property type="protein sequence ID" value="RPA90783.1"/>
    <property type="molecule type" value="Genomic_DNA"/>
</dbReference>
<keyword evidence="6 11" id="KW-0560">Oxidoreductase</keyword>
<organism evidence="13 14">
    <name type="scientific">Choiromyces venosus 120613-1</name>
    <dbReference type="NCBI Taxonomy" id="1336337"/>
    <lineage>
        <taxon>Eukaryota</taxon>
        <taxon>Fungi</taxon>
        <taxon>Dikarya</taxon>
        <taxon>Ascomycota</taxon>
        <taxon>Pezizomycotina</taxon>
        <taxon>Pezizomycetes</taxon>
        <taxon>Pezizales</taxon>
        <taxon>Tuberaceae</taxon>
        <taxon>Choiromyces</taxon>
    </lineage>
</organism>
<dbReference type="GO" id="GO:0016020">
    <property type="term" value="C:membrane"/>
    <property type="evidence" value="ECO:0007669"/>
    <property type="project" value="UniProtKB-SubCell"/>
</dbReference>
<comment type="subcellular location">
    <subcellularLocation>
        <location evidence="2">Membrane</location>
    </subcellularLocation>
</comment>
<evidence type="ECO:0000313" key="13">
    <source>
        <dbReference type="EMBL" id="RPA90783.1"/>
    </source>
</evidence>
<dbReference type="FunFam" id="1.10.630.10:FF:000033">
    <property type="entry name" value="14-alpha sterol demethylase"/>
    <property type="match status" value="1"/>
</dbReference>
<feature type="transmembrane region" description="Helical" evidence="12">
    <location>
        <begin position="56"/>
        <end position="73"/>
    </location>
</feature>
<keyword evidence="5 10" id="KW-0479">Metal-binding</keyword>
<dbReference type="PANTHER" id="PTHR24304:SF2">
    <property type="entry name" value="24-HYDROXYCHOLESTEROL 7-ALPHA-HYDROXYLASE"/>
    <property type="match status" value="1"/>
</dbReference>
<dbReference type="CDD" id="cd11042">
    <property type="entry name" value="CYP51-like"/>
    <property type="match status" value="1"/>
</dbReference>
<evidence type="ECO:0000256" key="11">
    <source>
        <dbReference type="RuleBase" id="RU000461"/>
    </source>
</evidence>
<proteinExistence type="inferred from homology"/>
<feature type="binding site" description="axial binding residue" evidence="10">
    <location>
        <position position="451"/>
    </location>
    <ligand>
        <name>heme</name>
        <dbReference type="ChEBI" id="CHEBI:30413"/>
    </ligand>
    <ligandPart>
        <name>Fe</name>
        <dbReference type="ChEBI" id="CHEBI:18248"/>
    </ligandPart>
</feature>
<dbReference type="InterPro" id="IPR050529">
    <property type="entry name" value="CYP450_sterol_14alpha_dmase"/>
</dbReference>
<dbReference type="InterPro" id="IPR001128">
    <property type="entry name" value="Cyt_P450"/>
</dbReference>
<keyword evidence="8 11" id="KW-0503">Monooxygenase</keyword>
<evidence type="ECO:0000256" key="5">
    <source>
        <dbReference type="ARBA" id="ARBA00022723"/>
    </source>
</evidence>
<keyword evidence="12" id="KW-1133">Transmembrane helix</keyword>
<dbReference type="Gene3D" id="1.10.630.10">
    <property type="entry name" value="Cytochrome P450"/>
    <property type="match status" value="1"/>
</dbReference>
<sequence length="508" mass="57740">MGVLSTLLVPMGPVYGELMKLGEPALCGIGFVAFVVLSVIINVLQQLLFKDPTKPPIVFHYFPFFGSTVIYGMDPYKFFFDCQEKYGDVFTFVMLGRKMTATLGPKGNDFVLNGKLSEVSAEDAYAHLTVPVFGEGVVYDVPNHVLMEQKKFMKFGLTSENFRQYVPLIVEQVEDYIKKSKFFKGAKGSVPLSEIIPELTIFTAARTLQGKEIRDALDGSFAKLYHHLDSGFTPMNFLFPWFPFPQNKRRDHAQRTMAQFYMDKINKRRADEHKDDQERSDMMWNLMNCSYRDGRKVPDKEIAHMMIALVSSLTHPDLVAQILAEQKRVFGDELAPLSYEKLVFECTFLTHIIRETLRMHPPLHSILRKVKSPMHVDGTNWVIPKGHYLLAAPGVSAMDQNYFKDPNSFDPTRWEGQKAEEETEKFDFGFGLISKGTASPYLPFGAGRHRCIGEQFANVQLMTIMATFVRNFEMQRPGGGNDVPAPDYSSMIALPTPPCTIEWVKRDP</sequence>
<dbReference type="Pfam" id="PF00067">
    <property type="entry name" value="p450"/>
    <property type="match status" value="1"/>
</dbReference>
<keyword evidence="7 10" id="KW-0408">Iron</keyword>